<dbReference type="GO" id="GO:0003677">
    <property type="term" value="F:DNA binding"/>
    <property type="evidence" value="ECO:0007669"/>
    <property type="project" value="UniProtKB-KW"/>
</dbReference>
<feature type="compositionally biased region" description="Basic and acidic residues" evidence="8">
    <location>
        <begin position="1196"/>
        <end position="1206"/>
    </location>
</feature>
<dbReference type="Pfam" id="PF12950">
    <property type="entry name" value="TaqI_C"/>
    <property type="match status" value="1"/>
</dbReference>
<evidence type="ECO:0000259" key="9">
    <source>
        <dbReference type="Pfam" id="PF07669"/>
    </source>
</evidence>
<dbReference type="EMBL" id="NXLW01000032">
    <property type="protein sequence ID" value="RDU69369.1"/>
    <property type="molecule type" value="Genomic_DNA"/>
</dbReference>
<name>A0A3D8IVR5_9HELI</name>
<evidence type="ECO:0000256" key="7">
    <source>
        <dbReference type="ARBA" id="ARBA00047942"/>
    </source>
</evidence>
<keyword evidence="13" id="KW-0540">Nuclease</keyword>
<evidence type="ECO:0000256" key="2">
    <source>
        <dbReference type="ARBA" id="ARBA00022603"/>
    </source>
</evidence>
<dbReference type="AlphaFoldDB" id="A0A3D8IVR5"/>
<evidence type="ECO:0000259" key="10">
    <source>
        <dbReference type="Pfam" id="PF12950"/>
    </source>
</evidence>
<dbReference type="Pfam" id="PF07669">
    <property type="entry name" value="Eco57I"/>
    <property type="match status" value="1"/>
</dbReference>
<feature type="compositionally biased region" description="Basic and acidic residues" evidence="8">
    <location>
        <begin position="1176"/>
        <end position="1187"/>
    </location>
</feature>
<evidence type="ECO:0000313" key="14">
    <source>
        <dbReference type="Proteomes" id="UP000256424"/>
    </source>
</evidence>
<evidence type="ECO:0000256" key="3">
    <source>
        <dbReference type="ARBA" id="ARBA00022679"/>
    </source>
</evidence>
<dbReference type="PANTHER" id="PTHR33841">
    <property type="entry name" value="DNA METHYLTRANSFERASE YEEA-RELATED"/>
    <property type="match status" value="1"/>
</dbReference>
<feature type="non-terminal residue" evidence="13">
    <location>
        <position position="1206"/>
    </location>
</feature>
<feature type="domain" description="DUF7149" evidence="11">
    <location>
        <begin position="1"/>
        <end position="154"/>
    </location>
</feature>
<keyword evidence="13" id="KW-0255">Endonuclease</keyword>
<dbReference type="PANTHER" id="PTHR33841:SF1">
    <property type="entry name" value="DNA METHYLTRANSFERASE A"/>
    <property type="match status" value="1"/>
</dbReference>
<dbReference type="InterPro" id="IPR050953">
    <property type="entry name" value="N4_N6_ade-DNA_methylase"/>
</dbReference>
<dbReference type="SUPFAM" id="SSF53335">
    <property type="entry name" value="S-adenosyl-L-methionine-dependent methyltransferases"/>
    <property type="match status" value="1"/>
</dbReference>
<dbReference type="GO" id="GO:0009007">
    <property type="term" value="F:site-specific DNA-methyltransferase (adenine-specific) activity"/>
    <property type="evidence" value="ECO:0007669"/>
    <property type="project" value="UniProtKB-EC"/>
</dbReference>
<evidence type="ECO:0000259" key="11">
    <source>
        <dbReference type="Pfam" id="PF23653"/>
    </source>
</evidence>
<dbReference type="Proteomes" id="UP000256424">
    <property type="component" value="Unassembled WGS sequence"/>
</dbReference>
<protein>
    <recommendedName>
        <fullName evidence="1">site-specific DNA-methyltransferase (adenine-specific)</fullName>
        <ecNumber evidence="1">2.1.1.72</ecNumber>
    </recommendedName>
</protein>
<dbReference type="GO" id="GO:0032259">
    <property type="term" value="P:methylation"/>
    <property type="evidence" value="ECO:0007669"/>
    <property type="project" value="UniProtKB-KW"/>
</dbReference>
<proteinExistence type="predicted"/>
<dbReference type="PROSITE" id="PS00092">
    <property type="entry name" value="N6_MTASE"/>
    <property type="match status" value="1"/>
</dbReference>
<keyword evidence="14" id="KW-1185">Reference proteome</keyword>
<feature type="domain" description="DUF7814" evidence="12">
    <location>
        <begin position="156"/>
        <end position="363"/>
    </location>
</feature>
<sequence>MREFLTHKNNNISFIILTNTQDFYCVDASEYVAFAKDKLILKAFKNCENKEGNDASTKRFYEEVKNLLPSLDMELKYTHFRLEDCQTNSPSCHSERSEESQQSKRDVSALPQHDKIPPNKREISTNAQYDKQTILPLLYQILSPQVLLKRKTYLDANTLNQDFYNELLHILGLEEISQGGKILILPSQTQNTFLDSICSAFGLNRDKDFEILFSLLTTWNNRLLFLRLLESMLLSFNHIQKPFLGLEALKDFQALNTLFFDILAKIEESRDKNLPKALESIPYLNSSLFEKTPLEREGKEIKLLQSKPLMLYADSILYKDKNFCQSLQLNDKAKDSTLPLLEYLFAFLHTYDFTTTAGDIENHTKINFDKLINSAVLGLVFEKLNGYKEGSFYTPSFITRYMCKQSLERVVLQKFNESQNWDCHNLEELKNKIDKLTDNQEGYKKANEVFDSIHICDPAVGSGHFLVSALNELILLKFKLGILCDETYQRIKDITLEILRDEIVIRDSHNALFTYTLPAHENIESHKIQRALFFAKRKLIESCLFGVDINPNSCEITKLRLWIELLKYSYYKDIPNKRLETLPNIDINIKCGNSLISRFSLDDSLKAIPNINFQIQQYKKLVFDYKNADQNLMKISKAEIEAQIEAIKQTFTLTLKDPKTKRELEKAIESHIKQFNDYLLDDKALLEGLGSLQFNLFGTPTLSEEEQERALQSYGKIQALRKKLTLALSGAEYKNAFEWRFAFPEVLDNNGDFLGFDLVIGNPPYIKEPDNKKLFDGTRHLRTYQGKMDIWYHFVGRGFDIVKNQGIVTFIATNNWTTNAGAKNLRNVILKESQILNLVDFGSYMCFDSASIQTMIMEFQKLDSIPQNYQIHYARIDSKKPTDKHRDAILKRESFKDNIYLEPSITPSQMLDKSLTFADSQQEEVLNKILQNGKMFLKDNEAQIGIGLTDKVKKKMGLVNYEIGAGIFQISTKELESLHLTKDELKLIKPLYTSNELFRFYANPNNSEWVIYTDSSFKNPNSMDKYPNLKKHLDKFRDVITSDNKPYGLHRAKQEHFFNKTPSIVSLRKCPNKPIFTYVDFDCYVTSTFFIIKTDRINLKFLTGLFNSKLIAFWLRHKGKMQGNHYQIDKEPLLNIPLIEITKSNQKIVDRIIALVDEILTIKESCQRDVSLSMKAQHDKQDSDCHSEPALAGEESLGKESRGSKR</sequence>
<keyword evidence="5" id="KW-0680">Restriction system</keyword>
<feature type="domain" description="TaqI-like C-terminal specificity" evidence="10">
    <location>
        <begin position="1050"/>
        <end position="1138"/>
    </location>
</feature>
<evidence type="ECO:0000256" key="8">
    <source>
        <dbReference type="SAM" id="MobiDB-lite"/>
    </source>
</evidence>
<dbReference type="InterPro" id="IPR002052">
    <property type="entry name" value="DNA_methylase_N6_adenine_CS"/>
</dbReference>
<keyword evidence="2" id="KW-0489">Methyltransferase</keyword>
<dbReference type="Gene3D" id="3.40.50.150">
    <property type="entry name" value="Vaccinia Virus protein VP39"/>
    <property type="match status" value="2"/>
</dbReference>
<evidence type="ECO:0000256" key="5">
    <source>
        <dbReference type="ARBA" id="ARBA00022747"/>
    </source>
</evidence>
<dbReference type="GO" id="GO:0009307">
    <property type="term" value="P:DNA restriction-modification system"/>
    <property type="evidence" value="ECO:0007669"/>
    <property type="project" value="UniProtKB-KW"/>
</dbReference>
<evidence type="ECO:0000259" key="12">
    <source>
        <dbReference type="Pfam" id="PF25120"/>
    </source>
</evidence>
<feature type="region of interest" description="Disordered" evidence="8">
    <location>
        <begin position="88"/>
        <end position="123"/>
    </location>
</feature>
<dbReference type="InterPro" id="IPR056716">
    <property type="entry name" value="DUF7814"/>
</dbReference>
<gene>
    <name evidence="13" type="ORF">CQA66_08975</name>
</gene>
<feature type="domain" description="Type II methyltransferase M.TaqI-like" evidence="9">
    <location>
        <begin position="543"/>
        <end position="847"/>
    </location>
</feature>
<dbReference type="PRINTS" id="PR00507">
    <property type="entry name" value="N12N6MTFRASE"/>
</dbReference>
<feature type="compositionally biased region" description="Basic and acidic residues" evidence="8">
    <location>
        <begin position="93"/>
        <end position="123"/>
    </location>
</feature>
<organism evidence="13 14">
    <name type="scientific">Helicobacter aurati</name>
    <dbReference type="NCBI Taxonomy" id="137778"/>
    <lineage>
        <taxon>Bacteria</taxon>
        <taxon>Pseudomonadati</taxon>
        <taxon>Campylobacterota</taxon>
        <taxon>Epsilonproteobacteria</taxon>
        <taxon>Campylobacterales</taxon>
        <taxon>Helicobacteraceae</taxon>
        <taxon>Helicobacter</taxon>
    </lineage>
</organism>
<reference evidence="13 14" key="1">
    <citation type="submission" date="2018-04" db="EMBL/GenBank/DDBJ databases">
        <title>Novel Campyloabacter and Helicobacter Species and Strains.</title>
        <authorList>
            <person name="Mannion A.J."/>
            <person name="Shen Z."/>
            <person name="Fox J.G."/>
        </authorList>
    </citation>
    <scope>NUCLEOTIDE SEQUENCE [LARGE SCALE GENOMIC DNA]</scope>
    <source>
        <strain evidence="13 14">MIT 97-5075</strain>
    </source>
</reference>
<evidence type="ECO:0000256" key="4">
    <source>
        <dbReference type="ARBA" id="ARBA00022691"/>
    </source>
</evidence>
<dbReference type="GO" id="GO:0004519">
    <property type="term" value="F:endonuclease activity"/>
    <property type="evidence" value="ECO:0007669"/>
    <property type="project" value="UniProtKB-KW"/>
</dbReference>
<dbReference type="Pfam" id="PF23653">
    <property type="entry name" value="DUF7149"/>
    <property type="match status" value="1"/>
</dbReference>
<dbReference type="InterPro" id="IPR011639">
    <property type="entry name" value="MethylTrfase_TaqI-like_dom"/>
</dbReference>
<accession>A0A3D8IVR5</accession>
<dbReference type="InterPro" id="IPR055573">
    <property type="entry name" value="DUF7149"/>
</dbReference>
<dbReference type="Pfam" id="PF25120">
    <property type="entry name" value="DUF7814"/>
    <property type="match status" value="1"/>
</dbReference>
<dbReference type="InterPro" id="IPR025931">
    <property type="entry name" value="TaqI_C"/>
</dbReference>
<evidence type="ECO:0000313" key="13">
    <source>
        <dbReference type="EMBL" id="RDU69369.1"/>
    </source>
</evidence>
<evidence type="ECO:0000256" key="6">
    <source>
        <dbReference type="ARBA" id="ARBA00023125"/>
    </source>
</evidence>
<keyword evidence="13" id="KW-0378">Hydrolase</keyword>
<keyword evidence="4" id="KW-0949">S-adenosyl-L-methionine</keyword>
<keyword evidence="3" id="KW-0808">Transferase</keyword>
<dbReference type="EC" id="2.1.1.72" evidence="1"/>
<comment type="catalytic activity">
    <reaction evidence="7">
        <text>a 2'-deoxyadenosine in DNA + S-adenosyl-L-methionine = an N(6)-methyl-2'-deoxyadenosine in DNA + S-adenosyl-L-homocysteine + H(+)</text>
        <dbReference type="Rhea" id="RHEA:15197"/>
        <dbReference type="Rhea" id="RHEA-COMP:12418"/>
        <dbReference type="Rhea" id="RHEA-COMP:12419"/>
        <dbReference type="ChEBI" id="CHEBI:15378"/>
        <dbReference type="ChEBI" id="CHEBI:57856"/>
        <dbReference type="ChEBI" id="CHEBI:59789"/>
        <dbReference type="ChEBI" id="CHEBI:90615"/>
        <dbReference type="ChEBI" id="CHEBI:90616"/>
        <dbReference type="EC" id="2.1.1.72"/>
    </reaction>
</comment>
<dbReference type="InterPro" id="IPR029063">
    <property type="entry name" value="SAM-dependent_MTases_sf"/>
</dbReference>
<comment type="caution">
    <text evidence="13">The sequence shown here is derived from an EMBL/GenBank/DDBJ whole genome shotgun (WGS) entry which is preliminary data.</text>
</comment>
<evidence type="ECO:0000256" key="1">
    <source>
        <dbReference type="ARBA" id="ARBA00011900"/>
    </source>
</evidence>
<keyword evidence="6" id="KW-0238">DNA-binding</keyword>
<feature type="region of interest" description="Disordered" evidence="8">
    <location>
        <begin position="1176"/>
        <end position="1206"/>
    </location>
</feature>